<protein>
    <submittedName>
        <fullName evidence="2">NHL repeat-containing protein</fullName>
    </submittedName>
</protein>
<organism evidence="2 3">
    <name type="scientific">Nocardioides humi</name>
    <dbReference type="NCBI Taxonomy" id="449461"/>
    <lineage>
        <taxon>Bacteria</taxon>
        <taxon>Bacillati</taxon>
        <taxon>Actinomycetota</taxon>
        <taxon>Actinomycetes</taxon>
        <taxon>Propionibacteriales</taxon>
        <taxon>Nocardioidaceae</taxon>
        <taxon>Nocardioides</taxon>
    </lineage>
</organism>
<keyword evidence="1" id="KW-0677">Repeat</keyword>
<proteinExistence type="predicted"/>
<accession>A0ABN2A1X6</accession>
<reference evidence="2 3" key="1">
    <citation type="journal article" date="2019" name="Int. J. Syst. Evol. Microbiol.">
        <title>The Global Catalogue of Microorganisms (GCM) 10K type strain sequencing project: providing services to taxonomists for standard genome sequencing and annotation.</title>
        <authorList>
            <consortium name="The Broad Institute Genomics Platform"/>
            <consortium name="The Broad Institute Genome Sequencing Center for Infectious Disease"/>
            <person name="Wu L."/>
            <person name="Ma J."/>
        </authorList>
    </citation>
    <scope>NUCLEOTIDE SEQUENCE [LARGE SCALE GENOMIC DNA]</scope>
    <source>
        <strain evidence="2 3">JCM 14942</strain>
    </source>
</reference>
<keyword evidence="3" id="KW-1185">Reference proteome</keyword>
<dbReference type="PANTHER" id="PTHR24104:SF25">
    <property type="entry name" value="PROTEIN LIN-41"/>
    <property type="match status" value="1"/>
</dbReference>
<comment type="caution">
    <text evidence="2">The sequence shown here is derived from an EMBL/GenBank/DDBJ whole genome shotgun (WGS) entry which is preliminary data.</text>
</comment>
<name>A0ABN2A1X6_9ACTN</name>
<dbReference type="InterPro" id="IPR001258">
    <property type="entry name" value="NHL_repeat"/>
</dbReference>
<dbReference type="Pfam" id="PF01436">
    <property type="entry name" value="NHL"/>
    <property type="match status" value="2"/>
</dbReference>
<dbReference type="Gene3D" id="2.120.10.30">
    <property type="entry name" value="TolB, C-terminal domain"/>
    <property type="match status" value="1"/>
</dbReference>
<sequence length="400" mass="42623">MRVRVIPPGAEHLGAQLGADPWAPGGPLPATYGPWHPEVVIGADSPGALLLPPAEPTASWVYAPRGVWLDDDLLVVADTGNHRVLLFHRVPAADGEPADVVLGQPDEHTEGPQAGGAGPEAGMNLPTGVLRLPDGRLLVADAWNHRILLWDDLPSADRPADLVLGQATPYDVEPNRGRDPTATSFYWPFGVALVDGRLYVADTGNRRVLVWSDGAPCSPDQPADVVLGQPGFASRGENRDGPVGAASFRWPHTVAGNGGGVVVADAGNHRLLGWHAHPDRDLPADYVLGQPDMATAVEFPYRPQTGTGFRFPYAAVRTPSGLAVADTSNNRVLLWDGEPRDQGAEPRWVLGQPSFAANGENRWEQVGFDTLCWPYGLAACGDRLAVADSGNNRVVVWSRA</sequence>
<dbReference type="SUPFAM" id="SSF63825">
    <property type="entry name" value="YWTD domain"/>
    <property type="match status" value="1"/>
</dbReference>
<evidence type="ECO:0000256" key="1">
    <source>
        <dbReference type="ARBA" id="ARBA00022737"/>
    </source>
</evidence>
<dbReference type="InterPro" id="IPR011042">
    <property type="entry name" value="6-blade_b-propeller_TolB-like"/>
</dbReference>
<evidence type="ECO:0000313" key="3">
    <source>
        <dbReference type="Proteomes" id="UP001500842"/>
    </source>
</evidence>
<dbReference type="CDD" id="cd05819">
    <property type="entry name" value="NHL"/>
    <property type="match status" value="1"/>
</dbReference>
<evidence type="ECO:0000313" key="2">
    <source>
        <dbReference type="EMBL" id="GAA1509679.1"/>
    </source>
</evidence>
<gene>
    <name evidence="2" type="ORF">GCM10009788_12520</name>
</gene>
<dbReference type="InterPro" id="IPR050952">
    <property type="entry name" value="TRIM-NHL_E3_ligases"/>
</dbReference>
<dbReference type="EMBL" id="BAAAOR010000009">
    <property type="protein sequence ID" value="GAA1509679.1"/>
    <property type="molecule type" value="Genomic_DNA"/>
</dbReference>
<dbReference type="PANTHER" id="PTHR24104">
    <property type="entry name" value="E3 UBIQUITIN-PROTEIN LIGASE NHLRC1-RELATED"/>
    <property type="match status" value="1"/>
</dbReference>
<dbReference type="Proteomes" id="UP001500842">
    <property type="component" value="Unassembled WGS sequence"/>
</dbReference>